<keyword evidence="2" id="KW-1185">Reference proteome</keyword>
<sequence>MGRAENDNDNGVLEEEEGGDFVNCSNELVSSVEKEAIVVAVVREESGDDGVRVVENGVLDGYVMDEQPEQHQQQLSNAREYKAEKCCLVRMKERHLLGKLLSFVTGLRL</sequence>
<evidence type="ECO:0000313" key="1">
    <source>
        <dbReference type="EMBL" id="KAK4597126.1"/>
    </source>
</evidence>
<comment type="caution">
    <text evidence="1">The sequence shown here is derived from an EMBL/GenBank/DDBJ whole genome shotgun (WGS) entry which is preliminary data.</text>
</comment>
<evidence type="ECO:0000313" key="2">
    <source>
        <dbReference type="Proteomes" id="UP001324115"/>
    </source>
</evidence>
<accession>A0AAN7FUE9</accession>
<proteinExistence type="predicted"/>
<dbReference type="EMBL" id="JAXUIC010000003">
    <property type="protein sequence ID" value="KAK4597126.1"/>
    <property type="molecule type" value="Genomic_DNA"/>
</dbReference>
<organism evidence="1 2">
    <name type="scientific">Quercus rubra</name>
    <name type="common">Northern red oak</name>
    <name type="synonym">Quercus borealis</name>
    <dbReference type="NCBI Taxonomy" id="3512"/>
    <lineage>
        <taxon>Eukaryota</taxon>
        <taxon>Viridiplantae</taxon>
        <taxon>Streptophyta</taxon>
        <taxon>Embryophyta</taxon>
        <taxon>Tracheophyta</taxon>
        <taxon>Spermatophyta</taxon>
        <taxon>Magnoliopsida</taxon>
        <taxon>eudicotyledons</taxon>
        <taxon>Gunneridae</taxon>
        <taxon>Pentapetalae</taxon>
        <taxon>rosids</taxon>
        <taxon>fabids</taxon>
        <taxon>Fagales</taxon>
        <taxon>Fagaceae</taxon>
        <taxon>Quercus</taxon>
    </lineage>
</organism>
<reference evidence="1 2" key="1">
    <citation type="journal article" date="2023" name="G3 (Bethesda)">
        <title>A haplotype-resolved chromosome-scale genome for Quercus rubra L. provides insights into the genetics of adaptive traits for red oak species.</title>
        <authorList>
            <person name="Kapoor B."/>
            <person name="Jenkins J."/>
            <person name="Schmutz J."/>
            <person name="Zhebentyayeva T."/>
            <person name="Kuelheim C."/>
            <person name="Coggeshall M."/>
            <person name="Heim C."/>
            <person name="Lasky J.R."/>
            <person name="Leites L."/>
            <person name="Islam-Faridi N."/>
            <person name="Romero-Severson J."/>
            <person name="DeLeo V.L."/>
            <person name="Lucas S.M."/>
            <person name="Lazic D."/>
            <person name="Gailing O."/>
            <person name="Carlson J."/>
            <person name="Staton M."/>
        </authorList>
    </citation>
    <scope>NUCLEOTIDE SEQUENCE [LARGE SCALE GENOMIC DNA]</scope>
    <source>
        <strain evidence="1">Pseudo-F2</strain>
    </source>
</reference>
<protein>
    <submittedName>
        <fullName evidence="1">Uncharacterized protein</fullName>
    </submittedName>
</protein>
<dbReference type="Proteomes" id="UP001324115">
    <property type="component" value="Unassembled WGS sequence"/>
</dbReference>
<name>A0AAN7FUE9_QUERU</name>
<gene>
    <name evidence="1" type="ORF">RGQ29_014929</name>
</gene>
<dbReference type="AlphaFoldDB" id="A0AAN7FUE9"/>